<dbReference type="EMBL" id="BDGG01000001">
    <property type="protein sequence ID" value="GAU90845.1"/>
    <property type="molecule type" value="Genomic_DNA"/>
</dbReference>
<gene>
    <name evidence="1" type="primary">RvY_03203</name>
    <name evidence="1" type="synonym">RvY_03203.3</name>
    <name evidence="1" type="ORF">RvY_03203-3</name>
</gene>
<reference evidence="1 2" key="1">
    <citation type="journal article" date="2016" name="Nat. Commun.">
        <title>Extremotolerant tardigrade genome and improved radiotolerance of human cultured cells by tardigrade-unique protein.</title>
        <authorList>
            <person name="Hashimoto T."/>
            <person name="Horikawa D.D."/>
            <person name="Saito Y."/>
            <person name="Kuwahara H."/>
            <person name="Kozuka-Hata H."/>
            <person name="Shin-I T."/>
            <person name="Minakuchi Y."/>
            <person name="Ohishi K."/>
            <person name="Motoyama A."/>
            <person name="Aizu T."/>
            <person name="Enomoto A."/>
            <person name="Kondo K."/>
            <person name="Tanaka S."/>
            <person name="Hara Y."/>
            <person name="Koshikawa S."/>
            <person name="Sagara H."/>
            <person name="Miura T."/>
            <person name="Yokobori S."/>
            <person name="Miyagawa K."/>
            <person name="Suzuki Y."/>
            <person name="Kubo T."/>
            <person name="Oyama M."/>
            <person name="Kohara Y."/>
            <person name="Fujiyama A."/>
            <person name="Arakawa K."/>
            <person name="Katayama T."/>
            <person name="Toyoda A."/>
            <person name="Kunieda T."/>
        </authorList>
    </citation>
    <scope>NUCLEOTIDE SEQUENCE [LARGE SCALE GENOMIC DNA]</scope>
    <source>
        <strain evidence="1 2">YOKOZUNA-1</strain>
    </source>
</reference>
<evidence type="ECO:0000313" key="2">
    <source>
        <dbReference type="Proteomes" id="UP000186922"/>
    </source>
</evidence>
<dbReference type="AlphaFoldDB" id="A0A1D1UR09"/>
<organism evidence="1 2">
    <name type="scientific">Ramazzottius varieornatus</name>
    <name type="common">Water bear</name>
    <name type="synonym">Tardigrade</name>
    <dbReference type="NCBI Taxonomy" id="947166"/>
    <lineage>
        <taxon>Eukaryota</taxon>
        <taxon>Metazoa</taxon>
        <taxon>Ecdysozoa</taxon>
        <taxon>Tardigrada</taxon>
        <taxon>Eutardigrada</taxon>
        <taxon>Parachela</taxon>
        <taxon>Hypsibioidea</taxon>
        <taxon>Ramazzottiidae</taxon>
        <taxon>Ramazzottius</taxon>
    </lineage>
</organism>
<proteinExistence type="predicted"/>
<sequence length="126" mass="14689">MWRTEAPQAFMLATSRLSLNRPPFNPASLSHKSKSSRVAANPASVMKMCRLSIRSLVHDEEESLKQATIDQQSFWYYILLYEVKDFAFFPEVSAMTSLNDIFSVLFDRRLSKAFQFFRTLFLLESY</sequence>
<name>A0A1D1UR09_RAMVA</name>
<comment type="caution">
    <text evidence="1">The sequence shown here is derived from an EMBL/GenBank/DDBJ whole genome shotgun (WGS) entry which is preliminary data.</text>
</comment>
<accession>A0A1D1UR09</accession>
<keyword evidence="2" id="KW-1185">Reference proteome</keyword>
<protein>
    <submittedName>
        <fullName evidence="1">Uncharacterized protein</fullName>
    </submittedName>
</protein>
<evidence type="ECO:0000313" key="1">
    <source>
        <dbReference type="EMBL" id="GAU90845.1"/>
    </source>
</evidence>
<dbReference type="Proteomes" id="UP000186922">
    <property type="component" value="Unassembled WGS sequence"/>
</dbReference>